<dbReference type="InterPro" id="IPR022047">
    <property type="entry name" value="Microcephalin-like"/>
</dbReference>
<dbReference type="GO" id="GO:0000278">
    <property type="term" value="P:mitotic cell cycle"/>
    <property type="evidence" value="ECO:0007669"/>
    <property type="project" value="TreeGrafter"/>
</dbReference>
<feature type="domain" description="BRCT" evidence="2">
    <location>
        <begin position="56"/>
        <end position="148"/>
    </location>
</feature>
<dbReference type="Pfam" id="PF12738">
    <property type="entry name" value="PTCB-BRCT"/>
    <property type="match status" value="1"/>
</dbReference>
<feature type="domain" description="BRCT" evidence="2">
    <location>
        <begin position="353"/>
        <end position="436"/>
    </location>
</feature>
<dbReference type="OrthoDB" id="2384350at2759"/>
<dbReference type="AlphaFoldDB" id="A0A261XVP8"/>
<comment type="caution">
    <text evidence="3">The sequence shown here is derived from an EMBL/GenBank/DDBJ whole genome shotgun (WGS) entry which is preliminary data.</text>
</comment>
<dbReference type="SUPFAM" id="SSF52113">
    <property type="entry name" value="BRCT domain"/>
    <property type="match status" value="3"/>
</dbReference>
<feature type="region of interest" description="Disordered" evidence="1">
    <location>
        <begin position="1"/>
        <end position="57"/>
    </location>
</feature>
<accession>A0A261XVP8</accession>
<proteinExistence type="predicted"/>
<dbReference type="CDD" id="cd17751">
    <property type="entry name" value="BRCT_microcephalin_rpt3"/>
    <property type="match status" value="1"/>
</dbReference>
<dbReference type="CDD" id="cd17716">
    <property type="entry name" value="BRCT_microcephalin_rpt1"/>
    <property type="match status" value="1"/>
</dbReference>
<dbReference type="Pfam" id="PF00533">
    <property type="entry name" value="BRCT"/>
    <property type="match status" value="1"/>
</dbReference>
<organism evidence="3 4">
    <name type="scientific">Bifiguratus adelaidae</name>
    <dbReference type="NCBI Taxonomy" id="1938954"/>
    <lineage>
        <taxon>Eukaryota</taxon>
        <taxon>Fungi</taxon>
        <taxon>Fungi incertae sedis</taxon>
        <taxon>Mucoromycota</taxon>
        <taxon>Mucoromycotina</taxon>
        <taxon>Endogonomycetes</taxon>
        <taxon>Endogonales</taxon>
        <taxon>Endogonales incertae sedis</taxon>
        <taxon>Bifiguratus</taxon>
    </lineage>
</organism>
<sequence length="558" mass="62220">MSKLALRPSADTQRRRSSSAEPPVASPRPRRHSLTRSSSIAGENGDVPGEEPTKRPGNTIFAGVVAHVDVRTEDGADVSSKFESVVMSLGGKVRKVMSENVTHLIFKKGSVAAYQKAQISRKTHIVNLNWLLRSRALGARVPEKDFPAERVIVTSTTGRKRRRSMEPTKIREIAADDSRFTSSHHKPRSNGSPNPTPSQSSPTQHRILKSTPLTVWKVGTLPLPPPDKTTSNGDGFQTPKAARRSTIPITPVPLPELSKTPSTPRPMDQNKRQKLMLKTPDYKNNPKALEYSPISPLTPMTDYGTPLRKVLETPNITPAKNRFVDQLLKSDSTTSVPTSHVPSTPSKIQKKYTSSIVLTSLVDNDRTTCVSTIEKLGRYRIEEKVKADTTHVIVGSNRRTLTVLLGILRGAWLVKPGWLYTSLERNEYVMEEAFEVTEWFPKAKMARLSLKDREKKGSTKTFIFPRNLTVYLGQTKYDKGQITELIKLAGGKLVARITDATLCIGTCNARGNHSITIVKENWLFDSIEQLKCLPYSKYTIDQLQNDINSPLSKRVWSR</sequence>
<feature type="region of interest" description="Disordered" evidence="1">
    <location>
        <begin position="217"/>
        <end position="270"/>
    </location>
</feature>
<dbReference type="Pfam" id="PF16589">
    <property type="entry name" value="BRCT_2"/>
    <property type="match status" value="1"/>
</dbReference>
<dbReference type="InterPro" id="IPR036420">
    <property type="entry name" value="BRCT_dom_sf"/>
</dbReference>
<dbReference type="SMART" id="SM00292">
    <property type="entry name" value="BRCT"/>
    <property type="match status" value="3"/>
</dbReference>
<evidence type="ECO:0000313" key="3">
    <source>
        <dbReference type="EMBL" id="OZJ02439.1"/>
    </source>
</evidence>
<protein>
    <recommendedName>
        <fullName evidence="2">BRCT domain-containing protein</fullName>
    </recommendedName>
</protein>
<evidence type="ECO:0000313" key="4">
    <source>
        <dbReference type="Proteomes" id="UP000242875"/>
    </source>
</evidence>
<name>A0A261XVP8_9FUNG</name>
<dbReference type="PANTHER" id="PTHR14625">
    <property type="entry name" value="MICROCEPHALIN"/>
    <property type="match status" value="1"/>
</dbReference>
<feature type="domain" description="BRCT" evidence="2">
    <location>
        <begin position="466"/>
        <end position="540"/>
    </location>
</feature>
<reference evidence="3 4" key="1">
    <citation type="journal article" date="2017" name="Mycologia">
        <title>Bifiguratus adelaidae, gen. et sp. nov., a new member of Mucoromycotina in endophytic and soil-dwelling habitats.</title>
        <authorList>
            <person name="Torres-Cruz T.J."/>
            <person name="Billingsley Tobias T.L."/>
            <person name="Almatruk M."/>
            <person name="Hesse C."/>
            <person name="Kuske C.R."/>
            <person name="Desiro A."/>
            <person name="Benucci G.M."/>
            <person name="Bonito G."/>
            <person name="Stajich J.E."/>
            <person name="Dunlap C."/>
            <person name="Arnold A.E."/>
            <person name="Porras-Alfaro A."/>
        </authorList>
    </citation>
    <scope>NUCLEOTIDE SEQUENCE [LARGE SCALE GENOMIC DNA]</scope>
    <source>
        <strain evidence="3 4">AZ0501</strain>
    </source>
</reference>
<feature type="compositionally biased region" description="Basic and acidic residues" evidence="1">
    <location>
        <begin position="164"/>
        <end position="179"/>
    </location>
</feature>
<dbReference type="InterPro" id="IPR001357">
    <property type="entry name" value="BRCT_dom"/>
</dbReference>
<dbReference type="Proteomes" id="UP000242875">
    <property type="component" value="Unassembled WGS sequence"/>
</dbReference>
<evidence type="ECO:0000259" key="2">
    <source>
        <dbReference type="PROSITE" id="PS50172"/>
    </source>
</evidence>
<feature type="compositionally biased region" description="Low complexity" evidence="1">
    <location>
        <begin position="189"/>
        <end position="204"/>
    </location>
</feature>
<dbReference type="Gene3D" id="3.40.50.10190">
    <property type="entry name" value="BRCT domain"/>
    <property type="match status" value="3"/>
</dbReference>
<dbReference type="EMBL" id="MVBO01000151">
    <property type="protein sequence ID" value="OZJ02439.1"/>
    <property type="molecule type" value="Genomic_DNA"/>
</dbReference>
<dbReference type="CDD" id="cd17736">
    <property type="entry name" value="BRCT_microcephalin_rpt2"/>
    <property type="match status" value="1"/>
</dbReference>
<dbReference type="PANTHER" id="PTHR14625:SF3">
    <property type="entry name" value="MICROCEPHALIN"/>
    <property type="match status" value="1"/>
</dbReference>
<keyword evidence="4" id="KW-1185">Reference proteome</keyword>
<gene>
    <name evidence="3" type="ORF">BZG36_04400</name>
</gene>
<dbReference type="PROSITE" id="PS50172">
    <property type="entry name" value="BRCT"/>
    <property type="match status" value="3"/>
</dbReference>
<feature type="region of interest" description="Disordered" evidence="1">
    <location>
        <begin position="157"/>
        <end position="205"/>
    </location>
</feature>
<evidence type="ECO:0000256" key="1">
    <source>
        <dbReference type="SAM" id="MobiDB-lite"/>
    </source>
</evidence>